<sequence length="163" mass="17382">MWSHMSSSLFPPPPLFLSPTLQKGKRRRAAQSGGRSDNGWQRTEGWRAVGGASAGRRRGAAGGSEASAGRWVEQWGGRWKWSVGGAVGRATAGTRGGGRSERSGARRREIGETAGGREEHRAVGLPSSPSVIRGEEMGWKRLSEGAQSSRNILGSVGRRATIF</sequence>
<protein>
    <submittedName>
        <fullName evidence="2">Uncharacterized protein</fullName>
    </submittedName>
</protein>
<feature type="region of interest" description="Disordered" evidence="1">
    <location>
        <begin position="83"/>
        <end position="131"/>
    </location>
</feature>
<reference evidence="3" key="1">
    <citation type="journal article" date="2005" name="Nature">
        <title>The map-based sequence of the rice genome.</title>
        <authorList>
            <consortium name="International rice genome sequencing project (IRGSP)"/>
            <person name="Matsumoto T."/>
            <person name="Wu J."/>
            <person name="Kanamori H."/>
            <person name="Katayose Y."/>
            <person name="Fujisawa M."/>
            <person name="Namiki N."/>
            <person name="Mizuno H."/>
            <person name="Yamamoto K."/>
            <person name="Antonio B.A."/>
            <person name="Baba T."/>
            <person name="Sakata K."/>
            <person name="Nagamura Y."/>
            <person name="Aoki H."/>
            <person name="Arikawa K."/>
            <person name="Arita K."/>
            <person name="Bito T."/>
            <person name="Chiden Y."/>
            <person name="Fujitsuka N."/>
            <person name="Fukunaka R."/>
            <person name="Hamada M."/>
            <person name="Harada C."/>
            <person name="Hayashi A."/>
            <person name="Hijishita S."/>
            <person name="Honda M."/>
            <person name="Hosokawa S."/>
            <person name="Ichikawa Y."/>
            <person name="Idonuma A."/>
            <person name="Iijima M."/>
            <person name="Ikeda M."/>
            <person name="Ikeno M."/>
            <person name="Ito K."/>
            <person name="Ito S."/>
            <person name="Ito T."/>
            <person name="Ito Y."/>
            <person name="Ito Y."/>
            <person name="Iwabuchi A."/>
            <person name="Kamiya K."/>
            <person name="Karasawa W."/>
            <person name="Kurita K."/>
            <person name="Katagiri S."/>
            <person name="Kikuta A."/>
            <person name="Kobayashi H."/>
            <person name="Kobayashi N."/>
            <person name="Machita K."/>
            <person name="Maehara T."/>
            <person name="Masukawa M."/>
            <person name="Mizubayashi T."/>
            <person name="Mukai Y."/>
            <person name="Nagasaki H."/>
            <person name="Nagata Y."/>
            <person name="Naito S."/>
            <person name="Nakashima M."/>
            <person name="Nakama Y."/>
            <person name="Nakamichi Y."/>
            <person name="Nakamura M."/>
            <person name="Meguro A."/>
            <person name="Negishi M."/>
            <person name="Ohta I."/>
            <person name="Ohta T."/>
            <person name="Okamoto M."/>
            <person name="Ono N."/>
            <person name="Saji S."/>
            <person name="Sakaguchi M."/>
            <person name="Sakai K."/>
            <person name="Shibata M."/>
            <person name="Shimokawa T."/>
            <person name="Song J."/>
            <person name="Takazaki Y."/>
            <person name="Terasawa K."/>
            <person name="Tsugane M."/>
            <person name="Tsuji K."/>
            <person name="Ueda S."/>
            <person name="Waki K."/>
            <person name="Yamagata H."/>
            <person name="Yamamoto M."/>
            <person name="Yamamoto S."/>
            <person name="Yamane H."/>
            <person name="Yoshiki S."/>
            <person name="Yoshihara R."/>
            <person name="Yukawa K."/>
            <person name="Zhong H."/>
            <person name="Yano M."/>
            <person name="Yuan Q."/>
            <person name="Ouyang S."/>
            <person name="Liu J."/>
            <person name="Jones K.M."/>
            <person name="Gansberger K."/>
            <person name="Moffat K."/>
            <person name="Hill J."/>
            <person name="Bera J."/>
            <person name="Fadrosh D."/>
            <person name="Jin S."/>
            <person name="Johri S."/>
            <person name="Kim M."/>
            <person name="Overton L."/>
            <person name="Reardon M."/>
            <person name="Tsitrin T."/>
            <person name="Vuong H."/>
            <person name="Weaver B."/>
            <person name="Ciecko A."/>
            <person name="Tallon L."/>
            <person name="Jackson J."/>
            <person name="Pai G."/>
            <person name="Aken S.V."/>
            <person name="Utterback T."/>
            <person name="Reidmuller S."/>
            <person name="Feldblyum T."/>
            <person name="Hsiao J."/>
            <person name="Zismann V."/>
            <person name="Iobst S."/>
            <person name="de Vazeille A.R."/>
            <person name="Buell C.R."/>
            <person name="Ying K."/>
            <person name="Li Y."/>
            <person name="Lu T."/>
            <person name="Huang Y."/>
            <person name="Zhao Q."/>
            <person name="Feng Q."/>
            <person name="Zhang L."/>
            <person name="Zhu J."/>
            <person name="Weng Q."/>
            <person name="Mu J."/>
            <person name="Lu Y."/>
            <person name="Fan D."/>
            <person name="Liu Y."/>
            <person name="Guan J."/>
            <person name="Zhang Y."/>
            <person name="Yu S."/>
            <person name="Liu X."/>
            <person name="Zhang Y."/>
            <person name="Hong G."/>
            <person name="Han B."/>
            <person name="Choisne N."/>
            <person name="Demange N."/>
            <person name="Orjeda G."/>
            <person name="Samain S."/>
            <person name="Cattolico L."/>
            <person name="Pelletier E."/>
            <person name="Couloux A."/>
            <person name="Segurens B."/>
            <person name="Wincker P."/>
            <person name="D'Hont A."/>
            <person name="Scarpelli C."/>
            <person name="Weissenbach J."/>
            <person name="Salanoubat M."/>
            <person name="Quetier F."/>
            <person name="Yu Y."/>
            <person name="Kim H.R."/>
            <person name="Rambo T."/>
            <person name="Currie J."/>
            <person name="Collura K."/>
            <person name="Luo M."/>
            <person name="Yang T."/>
            <person name="Ammiraju J.S.S."/>
            <person name="Engler F."/>
            <person name="Soderlund C."/>
            <person name="Wing R.A."/>
            <person name="Palmer L.E."/>
            <person name="de la Bastide M."/>
            <person name="Spiegel L."/>
            <person name="Nascimento L."/>
            <person name="Zutavern T."/>
            <person name="O'Shaughnessy A."/>
            <person name="Dike S."/>
            <person name="Dedhia N."/>
            <person name="Preston R."/>
            <person name="Balija V."/>
            <person name="McCombie W.R."/>
            <person name="Chow T."/>
            <person name="Chen H."/>
            <person name="Chung M."/>
            <person name="Chen C."/>
            <person name="Shaw J."/>
            <person name="Wu H."/>
            <person name="Hsiao K."/>
            <person name="Chao Y."/>
            <person name="Chu M."/>
            <person name="Cheng C."/>
            <person name="Hour A."/>
            <person name="Lee P."/>
            <person name="Lin S."/>
            <person name="Lin Y."/>
            <person name="Liou J."/>
            <person name="Liu S."/>
            <person name="Hsing Y."/>
            <person name="Raghuvanshi S."/>
            <person name="Mohanty A."/>
            <person name="Bharti A.K."/>
            <person name="Gaur A."/>
            <person name="Gupta V."/>
            <person name="Kumar D."/>
            <person name="Ravi V."/>
            <person name="Vij S."/>
            <person name="Kapur A."/>
            <person name="Khurana P."/>
            <person name="Khurana P."/>
            <person name="Khurana J.P."/>
            <person name="Tyagi A.K."/>
            <person name="Gaikwad K."/>
            <person name="Singh A."/>
            <person name="Dalal V."/>
            <person name="Srivastava S."/>
            <person name="Dixit A."/>
            <person name="Pal A.K."/>
            <person name="Ghazi I.A."/>
            <person name="Yadav M."/>
            <person name="Pandit A."/>
            <person name="Bhargava A."/>
            <person name="Sureshbabu K."/>
            <person name="Batra K."/>
            <person name="Sharma T.R."/>
            <person name="Mohapatra T."/>
            <person name="Singh N.K."/>
            <person name="Messing J."/>
            <person name="Nelson A.B."/>
            <person name="Fuks G."/>
            <person name="Kavchok S."/>
            <person name="Keizer G."/>
            <person name="Linton E."/>
            <person name="Llaca V."/>
            <person name="Song R."/>
            <person name="Tanyolac B."/>
            <person name="Young S."/>
            <person name="Ho-Il K."/>
            <person name="Hahn J.H."/>
            <person name="Sangsakoo G."/>
            <person name="Vanavichit A."/>
            <person name="de Mattos Luiz.A.T."/>
            <person name="Zimmer P.D."/>
            <person name="Malone G."/>
            <person name="Dellagostin O."/>
            <person name="de Oliveira A.C."/>
            <person name="Bevan M."/>
            <person name="Bancroft I."/>
            <person name="Minx P."/>
            <person name="Cordum H."/>
            <person name="Wilson R."/>
            <person name="Cheng Z."/>
            <person name="Jin W."/>
            <person name="Jiang J."/>
            <person name="Leong S.A."/>
            <person name="Iwama H."/>
            <person name="Gojobori T."/>
            <person name="Itoh T."/>
            <person name="Niimura Y."/>
            <person name="Fujii Y."/>
            <person name="Habara T."/>
            <person name="Sakai H."/>
            <person name="Sato Y."/>
            <person name="Wilson G."/>
            <person name="Kumar K."/>
            <person name="McCouch S."/>
            <person name="Juretic N."/>
            <person name="Hoen D."/>
            <person name="Wright S."/>
            <person name="Bruskiewich R."/>
            <person name="Bureau T."/>
            <person name="Miyao A."/>
            <person name="Hirochika H."/>
            <person name="Nishikawa T."/>
            <person name="Kadowaki K."/>
            <person name="Sugiura M."/>
            <person name="Burr B."/>
            <person name="Sasaki T."/>
        </authorList>
    </citation>
    <scope>NUCLEOTIDE SEQUENCE [LARGE SCALE GENOMIC DNA]</scope>
    <source>
        <strain evidence="3">cv. Nipponbare</strain>
    </source>
</reference>
<gene>
    <name evidence="2" type="primary">P0471A11.42</name>
</gene>
<proteinExistence type="predicted"/>
<evidence type="ECO:0000313" key="3">
    <source>
        <dbReference type="Proteomes" id="UP000000763"/>
    </source>
</evidence>
<reference evidence="3" key="2">
    <citation type="journal article" date="2008" name="Nucleic Acids Res.">
        <title>The rice annotation project database (RAP-DB): 2008 update.</title>
        <authorList>
            <consortium name="The rice annotation project (RAP)"/>
        </authorList>
    </citation>
    <scope>GENOME REANNOTATION</scope>
    <source>
        <strain evidence="3">cv. Nipponbare</strain>
    </source>
</reference>
<evidence type="ECO:0000256" key="1">
    <source>
        <dbReference type="SAM" id="MobiDB-lite"/>
    </source>
</evidence>
<accession>Q6Z7U6</accession>
<dbReference type="EMBL" id="AP004814">
    <property type="protein sequence ID" value="BAD17098.1"/>
    <property type="molecule type" value="Genomic_DNA"/>
</dbReference>
<dbReference type="AlphaFoldDB" id="Q6Z7U6"/>
<evidence type="ECO:0000313" key="2">
    <source>
        <dbReference type="EMBL" id="BAD17098.1"/>
    </source>
</evidence>
<organism evidence="2 3">
    <name type="scientific">Oryza sativa subsp. japonica</name>
    <name type="common">Rice</name>
    <dbReference type="NCBI Taxonomy" id="39947"/>
    <lineage>
        <taxon>Eukaryota</taxon>
        <taxon>Viridiplantae</taxon>
        <taxon>Streptophyta</taxon>
        <taxon>Embryophyta</taxon>
        <taxon>Tracheophyta</taxon>
        <taxon>Spermatophyta</taxon>
        <taxon>Magnoliopsida</taxon>
        <taxon>Liliopsida</taxon>
        <taxon>Poales</taxon>
        <taxon>Poaceae</taxon>
        <taxon>BOP clade</taxon>
        <taxon>Oryzoideae</taxon>
        <taxon>Oryzeae</taxon>
        <taxon>Oryzinae</taxon>
        <taxon>Oryza</taxon>
        <taxon>Oryza sativa</taxon>
    </lineage>
</organism>
<feature type="compositionally biased region" description="Basic and acidic residues" evidence="1">
    <location>
        <begin position="98"/>
        <end position="122"/>
    </location>
</feature>
<name>Q6Z7U6_ORYSJ</name>
<dbReference type="Proteomes" id="UP000000763">
    <property type="component" value="Chromosome 2"/>
</dbReference>
<feature type="region of interest" description="Disordered" evidence="1">
    <location>
        <begin position="1"/>
        <end position="69"/>
    </location>
</feature>